<dbReference type="PANTHER" id="PTHR42912">
    <property type="entry name" value="METHYLTRANSFERASE"/>
    <property type="match status" value="1"/>
</dbReference>
<dbReference type="PANTHER" id="PTHR42912:SF95">
    <property type="entry name" value="METHYLTRANSFERASE TYPE 11 DOMAIN-CONTAINING PROTEIN"/>
    <property type="match status" value="1"/>
</dbReference>
<dbReference type="RefSeq" id="WP_125728178.1">
    <property type="nucleotide sequence ID" value="NZ_QHKI01000057.1"/>
</dbReference>
<dbReference type="GO" id="GO:0008757">
    <property type="term" value="F:S-adenosylmethionine-dependent methyltransferase activity"/>
    <property type="evidence" value="ECO:0007669"/>
    <property type="project" value="InterPro"/>
</dbReference>
<dbReference type="Gene3D" id="3.40.50.150">
    <property type="entry name" value="Vaccinia Virus protein VP39"/>
    <property type="match status" value="1"/>
</dbReference>
<sequence length="195" mass="20851">MDSLGTRILRNGFGCPRGLLGRVGGWLMARGNAATERHLVSLAGLGEDEVVVVLGHGPGIGLEAAGMKSRHVIGIEPSRTMRDVAARRCKELIGEGRVTVRDGAADRTGQADDSVDVVLAVNNVQIWPDWRAGFGELHRVLRPGGRMLLSAHRKWLPDGLAEVVEGSGFREVQTSLWEPPSRGADTAFILTAVCG</sequence>
<dbReference type="GO" id="GO:0032259">
    <property type="term" value="P:methylation"/>
    <property type="evidence" value="ECO:0007669"/>
    <property type="project" value="UniProtKB-KW"/>
</dbReference>
<feature type="domain" description="Methyltransferase type 11" evidence="1">
    <location>
        <begin position="54"/>
        <end position="148"/>
    </location>
</feature>
<evidence type="ECO:0000313" key="3">
    <source>
        <dbReference type="Proteomes" id="UP000287547"/>
    </source>
</evidence>
<protein>
    <submittedName>
        <fullName evidence="2">SAM-dependent methyltransferase</fullName>
    </submittedName>
</protein>
<evidence type="ECO:0000313" key="2">
    <source>
        <dbReference type="EMBL" id="RSM73040.1"/>
    </source>
</evidence>
<dbReference type="SUPFAM" id="SSF53335">
    <property type="entry name" value="S-adenosyl-L-methionine-dependent methyltransferases"/>
    <property type="match status" value="1"/>
</dbReference>
<proteinExistence type="predicted"/>
<keyword evidence="2" id="KW-0489">Methyltransferase</keyword>
<name>A0A428YU50_KIBAR</name>
<dbReference type="InterPro" id="IPR013216">
    <property type="entry name" value="Methyltransf_11"/>
</dbReference>
<accession>A0A428YU50</accession>
<dbReference type="Proteomes" id="UP000287547">
    <property type="component" value="Unassembled WGS sequence"/>
</dbReference>
<dbReference type="OrthoDB" id="9805171at2"/>
<gene>
    <name evidence="2" type="ORF">DMH04_41890</name>
</gene>
<dbReference type="EMBL" id="QHKI01000057">
    <property type="protein sequence ID" value="RSM73040.1"/>
    <property type="molecule type" value="Genomic_DNA"/>
</dbReference>
<dbReference type="InterPro" id="IPR029063">
    <property type="entry name" value="SAM-dependent_MTases_sf"/>
</dbReference>
<keyword evidence="2" id="KW-0808">Transferase</keyword>
<dbReference type="AlphaFoldDB" id="A0A428YU50"/>
<comment type="caution">
    <text evidence="2">The sequence shown here is derived from an EMBL/GenBank/DDBJ whole genome shotgun (WGS) entry which is preliminary data.</text>
</comment>
<dbReference type="Pfam" id="PF08241">
    <property type="entry name" value="Methyltransf_11"/>
    <property type="match status" value="1"/>
</dbReference>
<dbReference type="InterPro" id="IPR050508">
    <property type="entry name" value="Methyltransf_Superfamily"/>
</dbReference>
<organism evidence="2 3">
    <name type="scientific">Kibdelosporangium aridum</name>
    <dbReference type="NCBI Taxonomy" id="2030"/>
    <lineage>
        <taxon>Bacteria</taxon>
        <taxon>Bacillati</taxon>
        <taxon>Actinomycetota</taxon>
        <taxon>Actinomycetes</taxon>
        <taxon>Pseudonocardiales</taxon>
        <taxon>Pseudonocardiaceae</taxon>
        <taxon>Kibdelosporangium</taxon>
    </lineage>
</organism>
<dbReference type="CDD" id="cd02440">
    <property type="entry name" value="AdoMet_MTases"/>
    <property type="match status" value="1"/>
</dbReference>
<evidence type="ECO:0000259" key="1">
    <source>
        <dbReference type="Pfam" id="PF08241"/>
    </source>
</evidence>
<reference evidence="2 3" key="1">
    <citation type="submission" date="2018-05" db="EMBL/GenBank/DDBJ databases">
        <title>Evolution of GPA BGCs.</title>
        <authorList>
            <person name="Waglechner N."/>
            <person name="Wright G.D."/>
        </authorList>
    </citation>
    <scope>NUCLEOTIDE SEQUENCE [LARGE SCALE GENOMIC DNA]</scope>
    <source>
        <strain evidence="2 3">A82846</strain>
    </source>
</reference>